<comment type="caution">
    <text evidence="2">The sequence shown here is derived from an EMBL/GenBank/DDBJ whole genome shotgun (WGS) entry which is preliminary data.</text>
</comment>
<evidence type="ECO:0000256" key="1">
    <source>
        <dbReference type="SAM" id="SignalP"/>
    </source>
</evidence>
<proteinExistence type="predicted"/>
<sequence length="99" mass="10902">MKNLLMAAAVVLTLSANASTSFVAKNGVAIEKQDKEYKKIEESKVPALILKEIATKYEGYTISDAAVSIDNEYRITVTKDSKSTKVYFTGTGEFVKEEK</sequence>
<accession>A0A0A2M044</accession>
<dbReference type="STRING" id="1121895.GCA_000378485_03575"/>
<evidence type="ECO:0008006" key="4">
    <source>
        <dbReference type="Google" id="ProtNLM"/>
    </source>
</evidence>
<dbReference type="Gene3D" id="3.40.1420.30">
    <property type="match status" value="1"/>
</dbReference>
<dbReference type="eggNOG" id="ENOG5030YXD">
    <property type="taxonomic scope" value="Bacteria"/>
</dbReference>
<dbReference type="RefSeq" id="WP_020214749.1">
    <property type="nucleotide sequence ID" value="NZ_JRLX01000014.1"/>
</dbReference>
<dbReference type="AlphaFoldDB" id="A0A0A2M044"/>
<dbReference type="SUPFAM" id="SSF160574">
    <property type="entry name" value="BT0923-like"/>
    <property type="match status" value="1"/>
</dbReference>
<protein>
    <recommendedName>
        <fullName evidence="4">Beta-lactamase-inhibitor-like PepSY-like domain-containing protein</fullName>
    </recommendedName>
</protein>
<reference evidence="2 3" key="1">
    <citation type="submission" date="2013-09" db="EMBL/GenBank/DDBJ databases">
        <authorList>
            <person name="Zeng Z."/>
            <person name="Chen C."/>
        </authorList>
    </citation>
    <scope>NUCLEOTIDE SEQUENCE [LARGE SCALE GENOMIC DNA]</scope>
    <source>
        <strain evidence="2 3">WB 3.3-2</strain>
    </source>
</reference>
<name>A0A0A2M044_9FLAO</name>
<feature type="chain" id="PRO_5002002565" description="Beta-lactamase-inhibitor-like PepSY-like domain-containing protein" evidence="1">
    <location>
        <begin position="19"/>
        <end position="99"/>
    </location>
</feature>
<dbReference type="Proteomes" id="UP000030152">
    <property type="component" value="Unassembled WGS sequence"/>
</dbReference>
<dbReference type="EMBL" id="JRLX01000014">
    <property type="protein sequence ID" value="KGO86007.1"/>
    <property type="molecule type" value="Genomic_DNA"/>
</dbReference>
<evidence type="ECO:0000313" key="3">
    <source>
        <dbReference type="Proteomes" id="UP000030152"/>
    </source>
</evidence>
<feature type="signal peptide" evidence="1">
    <location>
        <begin position="1"/>
        <end position="18"/>
    </location>
</feature>
<keyword evidence="3" id="KW-1185">Reference proteome</keyword>
<gene>
    <name evidence="2" type="ORF">Q765_13175</name>
</gene>
<organism evidence="2 3">
    <name type="scientific">Flavobacterium rivuli WB 3.3-2 = DSM 21788</name>
    <dbReference type="NCBI Taxonomy" id="1121895"/>
    <lineage>
        <taxon>Bacteria</taxon>
        <taxon>Pseudomonadati</taxon>
        <taxon>Bacteroidota</taxon>
        <taxon>Flavobacteriia</taxon>
        <taxon>Flavobacteriales</taxon>
        <taxon>Flavobacteriaceae</taxon>
        <taxon>Flavobacterium</taxon>
    </lineage>
</organism>
<keyword evidence="1" id="KW-0732">Signal</keyword>
<evidence type="ECO:0000313" key="2">
    <source>
        <dbReference type="EMBL" id="KGO86007.1"/>
    </source>
</evidence>